<keyword evidence="1" id="KW-0472">Membrane</keyword>
<keyword evidence="1" id="KW-0812">Transmembrane</keyword>
<feature type="chain" id="PRO_5042125646" description="Transmembrane protein" evidence="2">
    <location>
        <begin position="25"/>
        <end position="69"/>
    </location>
</feature>
<feature type="signal peptide" evidence="2">
    <location>
        <begin position="1"/>
        <end position="24"/>
    </location>
</feature>
<keyword evidence="2" id="KW-0732">Signal</keyword>
<evidence type="ECO:0000256" key="2">
    <source>
        <dbReference type="SAM" id="SignalP"/>
    </source>
</evidence>
<accession>A0AAD8KKA1</accession>
<name>A0AAD8KKA1_TARER</name>
<proteinExistence type="predicted"/>
<evidence type="ECO:0008006" key="5">
    <source>
        <dbReference type="Google" id="ProtNLM"/>
    </source>
</evidence>
<comment type="caution">
    <text evidence="3">The sequence shown here is derived from an EMBL/GenBank/DDBJ whole genome shotgun (WGS) entry which is preliminary data.</text>
</comment>
<sequence length="69" mass="7268">MAALRSPLTVFFVCFVAMVAMAAAMDPNMPGMYMAPAPTPSGTTVVSPSMVVGGFVALVFSYCMIKERV</sequence>
<protein>
    <recommendedName>
        <fullName evidence="5">Transmembrane protein</fullName>
    </recommendedName>
</protein>
<organism evidence="3 4">
    <name type="scientific">Tagetes erecta</name>
    <name type="common">African marigold</name>
    <dbReference type="NCBI Taxonomy" id="13708"/>
    <lineage>
        <taxon>Eukaryota</taxon>
        <taxon>Viridiplantae</taxon>
        <taxon>Streptophyta</taxon>
        <taxon>Embryophyta</taxon>
        <taxon>Tracheophyta</taxon>
        <taxon>Spermatophyta</taxon>
        <taxon>Magnoliopsida</taxon>
        <taxon>eudicotyledons</taxon>
        <taxon>Gunneridae</taxon>
        <taxon>Pentapetalae</taxon>
        <taxon>asterids</taxon>
        <taxon>campanulids</taxon>
        <taxon>Asterales</taxon>
        <taxon>Asteraceae</taxon>
        <taxon>Asteroideae</taxon>
        <taxon>Heliantheae alliance</taxon>
        <taxon>Tageteae</taxon>
        <taxon>Tagetes</taxon>
    </lineage>
</organism>
<gene>
    <name evidence="3" type="ORF">QVD17_18331</name>
</gene>
<evidence type="ECO:0000313" key="4">
    <source>
        <dbReference type="Proteomes" id="UP001229421"/>
    </source>
</evidence>
<evidence type="ECO:0000313" key="3">
    <source>
        <dbReference type="EMBL" id="KAK1423038.1"/>
    </source>
</evidence>
<feature type="transmembrane region" description="Helical" evidence="1">
    <location>
        <begin position="46"/>
        <end position="65"/>
    </location>
</feature>
<reference evidence="3" key="1">
    <citation type="journal article" date="2023" name="bioRxiv">
        <title>Improved chromosome-level genome assembly for marigold (Tagetes erecta).</title>
        <authorList>
            <person name="Jiang F."/>
            <person name="Yuan L."/>
            <person name="Wang S."/>
            <person name="Wang H."/>
            <person name="Xu D."/>
            <person name="Wang A."/>
            <person name="Fan W."/>
        </authorList>
    </citation>
    <scope>NUCLEOTIDE SEQUENCE</scope>
    <source>
        <strain evidence="3">WSJ</strain>
        <tissue evidence="3">Leaf</tissue>
    </source>
</reference>
<dbReference type="AlphaFoldDB" id="A0AAD8KKA1"/>
<keyword evidence="1" id="KW-1133">Transmembrane helix</keyword>
<keyword evidence="4" id="KW-1185">Reference proteome</keyword>
<evidence type="ECO:0000256" key="1">
    <source>
        <dbReference type="SAM" id="Phobius"/>
    </source>
</evidence>
<dbReference type="Proteomes" id="UP001229421">
    <property type="component" value="Unassembled WGS sequence"/>
</dbReference>
<dbReference type="EMBL" id="JAUHHV010000005">
    <property type="protein sequence ID" value="KAK1423038.1"/>
    <property type="molecule type" value="Genomic_DNA"/>
</dbReference>